<name>A0A913WRS8_EXADI</name>
<reference evidence="2" key="1">
    <citation type="submission" date="2022-11" db="UniProtKB">
        <authorList>
            <consortium name="EnsemblMetazoa"/>
        </authorList>
    </citation>
    <scope>IDENTIFICATION</scope>
</reference>
<dbReference type="OrthoDB" id="5985199at2759"/>
<evidence type="ECO:0008006" key="4">
    <source>
        <dbReference type="Google" id="ProtNLM"/>
    </source>
</evidence>
<dbReference type="GeneID" id="110232298"/>
<dbReference type="AlphaFoldDB" id="A0A913WRS8"/>
<proteinExistence type="predicted"/>
<protein>
    <recommendedName>
        <fullName evidence="4">Apple domain-containing protein</fullName>
    </recommendedName>
</protein>
<evidence type="ECO:0000313" key="2">
    <source>
        <dbReference type="EnsemblMetazoa" id="XP_020893131.1"/>
    </source>
</evidence>
<dbReference type="KEGG" id="epa:110232298"/>
<keyword evidence="1" id="KW-0732">Signal</keyword>
<accession>A0A913WRS8</accession>
<organism evidence="2 3">
    <name type="scientific">Exaiptasia diaphana</name>
    <name type="common">Tropical sea anemone</name>
    <name type="synonym">Aiptasia pulchella</name>
    <dbReference type="NCBI Taxonomy" id="2652724"/>
    <lineage>
        <taxon>Eukaryota</taxon>
        <taxon>Metazoa</taxon>
        <taxon>Cnidaria</taxon>
        <taxon>Anthozoa</taxon>
        <taxon>Hexacorallia</taxon>
        <taxon>Actiniaria</taxon>
        <taxon>Aiptasiidae</taxon>
        <taxon>Exaiptasia</taxon>
    </lineage>
</organism>
<feature type="chain" id="PRO_5037225896" description="Apple domain-containing protein" evidence="1">
    <location>
        <begin position="24"/>
        <end position="160"/>
    </location>
</feature>
<dbReference type="OMA" id="ISYRECK"/>
<evidence type="ECO:0000256" key="1">
    <source>
        <dbReference type="SAM" id="SignalP"/>
    </source>
</evidence>
<feature type="signal peptide" evidence="1">
    <location>
        <begin position="1"/>
        <end position="23"/>
    </location>
</feature>
<dbReference type="EnsemblMetazoa" id="XM_021037472.2">
    <property type="protein sequence ID" value="XP_020893131.1"/>
    <property type="gene ID" value="LOC110232298"/>
</dbReference>
<sequence length="160" mass="17855">MKVLFHLLSLWLFVFLFASLSKGKNTDIISFNANKSSIIRNTVNSLDIASFAKYQSKYLGPNNGPVVLIKKQVGHEMQCIADCVADFKCISINLAKLPNSDGKFPCELLKTDKFDTNTASLTDNVNFNHLSIWSKCMSTPCNQNEACVPLYANQSYTCQQ</sequence>
<keyword evidence="3" id="KW-1185">Reference proteome</keyword>
<evidence type="ECO:0000313" key="3">
    <source>
        <dbReference type="Proteomes" id="UP000887567"/>
    </source>
</evidence>
<dbReference type="RefSeq" id="XP_020893131.1">
    <property type="nucleotide sequence ID" value="XM_021037472.2"/>
</dbReference>
<dbReference type="Proteomes" id="UP000887567">
    <property type="component" value="Unplaced"/>
</dbReference>